<name>A0A7G6W1A0_9SPHN</name>
<evidence type="ECO:0000256" key="2">
    <source>
        <dbReference type="SAM" id="SignalP"/>
    </source>
</evidence>
<dbReference type="InterPro" id="IPR010927">
    <property type="entry name" value="T4SS_TraH"/>
</dbReference>
<dbReference type="EMBL" id="CP060054">
    <property type="protein sequence ID" value="QNE07765.1"/>
    <property type="molecule type" value="Genomic_DNA"/>
</dbReference>
<organism evidence="3 4">
    <name type="scientific">Croceicoccus marinus</name>
    <dbReference type="NCBI Taxonomy" id="450378"/>
    <lineage>
        <taxon>Bacteria</taxon>
        <taxon>Pseudomonadati</taxon>
        <taxon>Pseudomonadota</taxon>
        <taxon>Alphaproteobacteria</taxon>
        <taxon>Sphingomonadales</taxon>
        <taxon>Erythrobacteraceae</taxon>
        <taxon>Croceicoccus</taxon>
    </lineage>
</organism>
<keyword evidence="2" id="KW-0732">Signal</keyword>
<sequence>MAYTFTRDRVRGCARSAWRFASTSVACIAAATFAATPAIAGVEGDMNSFFNSAGAAANVTGPTAFDGQAAGYYSGGSLWTRFPNKTINPVNIQLPKASGGCGGIDLFGGSFSFINSDEIVATLKATANNAIGFAFQLAIDSISAQIGGVMKDMSHKIQQMNEFNMSSCQAAQAAVGALWPKMDGASQTICQNLGRSSGLFSDEAKARHECQDQNTRSSVSGGSSDPQADLIKSKNYTWNALMSRSATAPDPAYAEWLMTMVGTIIYIAPQSESIPGRFRFIAPASWDTYTALLDGTATQPAQVYDCGGSTLADGCLDPQPRTLTISPGMAYKNRIKTMMQSISQKIRTNGTLAPSEVSLLGMSSIPLYKILVVNEASHFGLGAGDLDGLAEIVAVDVLIAQIERNLDDVSRAQTGFDAPEQANFNAWRQQVNEVRRNLAVKSQQLGDKLSNTYRIVERTQMLEATLKNTMSPQLSSSLRFGRGLSAQGIR</sequence>
<accession>A0A7G6W1A0</accession>
<keyword evidence="3" id="KW-0614">Plasmid</keyword>
<dbReference type="RefSeq" id="WP_185886192.1">
    <property type="nucleotide sequence ID" value="NZ_CP060054.1"/>
</dbReference>
<feature type="chain" id="PRO_5028840163" evidence="2">
    <location>
        <begin position="41"/>
        <end position="490"/>
    </location>
</feature>
<geneLocation type="plasmid" evidence="3 4">
    <name>plas2</name>
</geneLocation>
<feature type="compositionally biased region" description="Polar residues" evidence="1">
    <location>
        <begin position="212"/>
        <end position="226"/>
    </location>
</feature>
<reference evidence="3 4" key="1">
    <citation type="submission" date="2020-08" db="EMBL/GenBank/DDBJ databases">
        <authorList>
            <person name="Liu G."/>
            <person name="Sun C."/>
        </authorList>
    </citation>
    <scope>NUCLEOTIDE SEQUENCE [LARGE SCALE GENOMIC DNA]</scope>
    <source>
        <strain evidence="3 4">OT19</strain>
        <plasmid evidence="3 4">plas2</plasmid>
    </source>
</reference>
<feature type="signal peptide" evidence="2">
    <location>
        <begin position="1"/>
        <end position="40"/>
    </location>
</feature>
<dbReference type="AlphaFoldDB" id="A0A7G6W1A0"/>
<dbReference type="Pfam" id="PF06122">
    <property type="entry name" value="TraH"/>
    <property type="match status" value="1"/>
</dbReference>
<evidence type="ECO:0000256" key="1">
    <source>
        <dbReference type="SAM" id="MobiDB-lite"/>
    </source>
</evidence>
<evidence type="ECO:0000313" key="3">
    <source>
        <dbReference type="EMBL" id="QNE07765.1"/>
    </source>
</evidence>
<feature type="region of interest" description="Disordered" evidence="1">
    <location>
        <begin position="204"/>
        <end position="228"/>
    </location>
</feature>
<proteinExistence type="predicted"/>
<evidence type="ECO:0000313" key="4">
    <source>
        <dbReference type="Proteomes" id="UP000515297"/>
    </source>
</evidence>
<protein>
    <submittedName>
        <fullName evidence="3">Conjugal transfer protein TraH</fullName>
    </submittedName>
</protein>
<dbReference type="Proteomes" id="UP000515297">
    <property type="component" value="Plasmid plas2"/>
</dbReference>
<gene>
    <name evidence="3" type="ORF">H4O24_19655</name>
</gene>